<dbReference type="CDD" id="cd05387">
    <property type="entry name" value="BY-kinase"/>
    <property type="match status" value="1"/>
</dbReference>
<keyword evidence="4" id="KW-1185">Reference proteome</keyword>
<sequence length="265" mass="28520">MLSRRKERMPVDGVEYELMLSTADGKGMLAFSGEVVTSMRRMLTTLMYQSTLPRSIACISALQQEGVTYLTLAMATTLAHDVEARVCAVEVNWWHPGMHQYLAGQPPALRTGGKRKQRKAAATMEPLSGPDDLGLGAVVQGTLALEKALVPTDRANLWLLPAGFVAPDARSAVARSSELKAVFAALAEQFDYLFIDVPAVATSSDTLALTSLAEAACVVVRHGVTPINTVKLALDEVKHMPVLGVVLNQVNLSTPDWILGLLPQE</sequence>
<organism evidence="3 4">
    <name type="scientific">Candidatus Chloroploca asiatica</name>
    <dbReference type="NCBI Taxonomy" id="1506545"/>
    <lineage>
        <taxon>Bacteria</taxon>
        <taxon>Bacillati</taxon>
        <taxon>Chloroflexota</taxon>
        <taxon>Chloroflexia</taxon>
        <taxon>Chloroflexales</taxon>
        <taxon>Chloroflexineae</taxon>
        <taxon>Oscillochloridaceae</taxon>
        <taxon>Candidatus Chloroploca</taxon>
    </lineage>
</organism>
<evidence type="ECO:0000313" key="4">
    <source>
        <dbReference type="Proteomes" id="UP000220922"/>
    </source>
</evidence>
<dbReference type="PANTHER" id="PTHR32309">
    <property type="entry name" value="TYROSINE-PROTEIN KINASE"/>
    <property type="match status" value="1"/>
</dbReference>
<gene>
    <name evidence="3" type="ORF">A9Q02_06305</name>
</gene>
<dbReference type="EMBL" id="LYXE01000188">
    <property type="protein sequence ID" value="PDV96565.1"/>
    <property type="molecule type" value="Genomic_DNA"/>
</dbReference>
<evidence type="ECO:0000256" key="2">
    <source>
        <dbReference type="ARBA" id="ARBA00022840"/>
    </source>
</evidence>
<keyword evidence="2" id="KW-0067">ATP-binding</keyword>
<proteinExistence type="predicted"/>
<accession>A0A2H3KFT5</accession>
<dbReference type="InterPro" id="IPR050445">
    <property type="entry name" value="Bact_polysacc_biosynth/exp"/>
</dbReference>
<protein>
    <recommendedName>
        <fullName evidence="5">AAA domain-containing protein</fullName>
    </recommendedName>
</protein>
<dbReference type="SUPFAM" id="SSF52540">
    <property type="entry name" value="P-loop containing nucleoside triphosphate hydrolases"/>
    <property type="match status" value="1"/>
</dbReference>
<dbReference type="PANTHER" id="PTHR32309:SF31">
    <property type="entry name" value="CAPSULAR EXOPOLYSACCHARIDE FAMILY"/>
    <property type="match status" value="1"/>
</dbReference>
<dbReference type="Gene3D" id="3.40.50.300">
    <property type="entry name" value="P-loop containing nucleotide triphosphate hydrolases"/>
    <property type="match status" value="1"/>
</dbReference>
<evidence type="ECO:0008006" key="5">
    <source>
        <dbReference type="Google" id="ProtNLM"/>
    </source>
</evidence>
<dbReference type="OrthoDB" id="152154at2"/>
<name>A0A2H3KFT5_9CHLR</name>
<comment type="caution">
    <text evidence="3">The sequence shown here is derived from an EMBL/GenBank/DDBJ whole genome shotgun (WGS) entry which is preliminary data.</text>
</comment>
<dbReference type="RefSeq" id="WP_141509133.1">
    <property type="nucleotide sequence ID" value="NZ_LYXE01000188.1"/>
</dbReference>
<evidence type="ECO:0000256" key="1">
    <source>
        <dbReference type="ARBA" id="ARBA00022741"/>
    </source>
</evidence>
<keyword evidence="1" id="KW-0547">Nucleotide-binding</keyword>
<dbReference type="InterPro" id="IPR005702">
    <property type="entry name" value="Wzc-like_C"/>
</dbReference>
<dbReference type="AlphaFoldDB" id="A0A2H3KFT5"/>
<evidence type="ECO:0000313" key="3">
    <source>
        <dbReference type="EMBL" id="PDV96565.1"/>
    </source>
</evidence>
<dbReference type="InterPro" id="IPR027417">
    <property type="entry name" value="P-loop_NTPase"/>
</dbReference>
<reference evidence="3 4" key="1">
    <citation type="submission" date="2016-05" db="EMBL/GenBank/DDBJ databases">
        <authorList>
            <person name="Lavstsen T."/>
            <person name="Jespersen J.S."/>
        </authorList>
    </citation>
    <scope>NUCLEOTIDE SEQUENCE [LARGE SCALE GENOMIC DNA]</scope>
    <source>
        <strain evidence="3 4">B7-9</strain>
    </source>
</reference>
<dbReference type="Proteomes" id="UP000220922">
    <property type="component" value="Unassembled WGS sequence"/>
</dbReference>